<reference evidence="2" key="1">
    <citation type="journal article" date="2018" name="Nat. Plants">
        <title>Whole-genome landscape of Medicago truncatula symbiotic genes.</title>
        <authorList>
            <person name="Pecrix Y."/>
            <person name="Staton S.E."/>
            <person name="Sallet E."/>
            <person name="Lelandais-Briere C."/>
            <person name="Moreau S."/>
            <person name="Carrere S."/>
            <person name="Blein T."/>
            <person name="Jardinaud M.F."/>
            <person name="Latrasse D."/>
            <person name="Zouine M."/>
            <person name="Zahm M."/>
            <person name="Kreplak J."/>
            <person name="Mayjonade B."/>
            <person name="Satge C."/>
            <person name="Perez M."/>
            <person name="Cauet S."/>
            <person name="Marande W."/>
            <person name="Chantry-Darmon C."/>
            <person name="Lopez-Roques C."/>
            <person name="Bouchez O."/>
            <person name="Berard A."/>
            <person name="Debelle F."/>
            <person name="Munos S."/>
            <person name="Bendahmane A."/>
            <person name="Berges H."/>
            <person name="Niebel A."/>
            <person name="Buitink J."/>
            <person name="Frugier F."/>
            <person name="Benhamed M."/>
            <person name="Crespi M."/>
            <person name="Gouzy J."/>
            <person name="Gamas P."/>
        </authorList>
    </citation>
    <scope>NUCLEOTIDE SEQUENCE [LARGE SCALE GENOMIC DNA]</scope>
    <source>
        <strain evidence="2">cv. Jemalong A17</strain>
    </source>
</reference>
<sequence length="71" mass="8117">MQSVDLRVNFFEVCLTCGVLPYKQFFYFTLNLGYFSHQATGAESEAAVMKKNLNLKHLLIFVGKSFVSNFL</sequence>
<evidence type="ECO:0000313" key="2">
    <source>
        <dbReference type="Proteomes" id="UP000265566"/>
    </source>
</evidence>
<dbReference type="Gramene" id="rna43060">
    <property type="protein sequence ID" value="RHN48351.1"/>
    <property type="gene ID" value="gene43060"/>
</dbReference>
<dbReference type="EMBL" id="PSQE01000007">
    <property type="protein sequence ID" value="RHN48351.1"/>
    <property type="molecule type" value="Genomic_DNA"/>
</dbReference>
<organism evidence="1 2">
    <name type="scientific">Medicago truncatula</name>
    <name type="common">Barrel medic</name>
    <name type="synonym">Medicago tribuloides</name>
    <dbReference type="NCBI Taxonomy" id="3880"/>
    <lineage>
        <taxon>Eukaryota</taxon>
        <taxon>Viridiplantae</taxon>
        <taxon>Streptophyta</taxon>
        <taxon>Embryophyta</taxon>
        <taxon>Tracheophyta</taxon>
        <taxon>Spermatophyta</taxon>
        <taxon>Magnoliopsida</taxon>
        <taxon>eudicotyledons</taxon>
        <taxon>Gunneridae</taxon>
        <taxon>Pentapetalae</taxon>
        <taxon>rosids</taxon>
        <taxon>fabids</taxon>
        <taxon>Fabales</taxon>
        <taxon>Fabaceae</taxon>
        <taxon>Papilionoideae</taxon>
        <taxon>50 kb inversion clade</taxon>
        <taxon>NPAAA clade</taxon>
        <taxon>Hologalegina</taxon>
        <taxon>IRL clade</taxon>
        <taxon>Trifolieae</taxon>
        <taxon>Medicago</taxon>
    </lineage>
</organism>
<protein>
    <submittedName>
        <fullName evidence="1">Uncharacterized protein</fullName>
    </submittedName>
</protein>
<proteinExistence type="predicted"/>
<gene>
    <name evidence="1" type="ORF">MtrunA17_Chr7g0262851</name>
</gene>
<accession>A0A396H743</accession>
<evidence type="ECO:0000313" key="1">
    <source>
        <dbReference type="EMBL" id="RHN48351.1"/>
    </source>
</evidence>
<comment type="caution">
    <text evidence="1">The sequence shown here is derived from an EMBL/GenBank/DDBJ whole genome shotgun (WGS) entry which is preliminary data.</text>
</comment>
<dbReference type="Proteomes" id="UP000265566">
    <property type="component" value="Chromosome 7"/>
</dbReference>
<name>A0A396H743_MEDTR</name>
<dbReference type="AlphaFoldDB" id="A0A396H743"/>